<evidence type="ECO:0000256" key="6">
    <source>
        <dbReference type="ARBA" id="ARBA00023136"/>
    </source>
</evidence>
<dbReference type="InterPro" id="IPR023838">
    <property type="entry name" value="T7SS_EsaA"/>
</dbReference>
<evidence type="ECO:0000256" key="3">
    <source>
        <dbReference type="ARBA" id="ARBA00022475"/>
    </source>
</evidence>
<feature type="transmembrane region" description="Helical" evidence="8">
    <location>
        <begin position="908"/>
        <end position="930"/>
    </location>
</feature>
<dbReference type="PANTHER" id="PTHR30294">
    <property type="entry name" value="MEMBRANE COMPONENT OF ABC TRANSPORTER YHHJ-RELATED"/>
    <property type="match status" value="1"/>
</dbReference>
<comment type="subcellular location">
    <subcellularLocation>
        <location evidence="1">Cell membrane</location>
        <topology evidence="1">Multi-pass membrane protein</topology>
    </subcellularLocation>
</comment>
<dbReference type="AlphaFoldDB" id="A0A800MT24"/>
<evidence type="ECO:0000256" key="8">
    <source>
        <dbReference type="SAM" id="Phobius"/>
    </source>
</evidence>
<feature type="transmembrane region" description="Helical" evidence="8">
    <location>
        <begin position="836"/>
        <end position="858"/>
    </location>
</feature>
<feature type="transmembrane region" description="Helical" evidence="8">
    <location>
        <begin position="778"/>
        <end position="798"/>
    </location>
</feature>
<dbReference type="RefSeq" id="WP_159346674.1">
    <property type="nucleotide sequence ID" value="NZ_JBALOT010000033.1"/>
</dbReference>
<dbReference type="PANTHER" id="PTHR30294:SF29">
    <property type="entry name" value="MULTIDRUG ABC TRANSPORTER PERMEASE YBHS-RELATED"/>
    <property type="match status" value="1"/>
</dbReference>
<evidence type="ECO:0000256" key="5">
    <source>
        <dbReference type="ARBA" id="ARBA00022989"/>
    </source>
</evidence>
<feature type="transmembrane region" description="Helical" evidence="8">
    <location>
        <begin position="865"/>
        <end position="888"/>
    </location>
</feature>
<evidence type="ECO:0000256" key="7">
    <source>
        <dbReference type="SAM" id="MobiDB-lite"/>
    </source>
</evidence>
<name>A0A800MT24_CYTFI</name>
<dbReference type="Gene3D" id="3.40.1710.10">
    <property type="entry name" value="abc type-2 transporter like domain"/>
    <property type="match status" value="1"/>
</dbReference>
<dbReference type="NCBIfam" id="TIGR03929">
    <property type="entry name" value="T7_esaA_Nterm"/>
    <property type="match status" value="1"/>
</dbReference>
<evidence type="ECO:0000256" key="2">
    <source>
        <dbReference type="ARBA" id="ARBA00008338"/>
    </source>
</evidence>
<evidence type="ECO:0000256" key="1">
    <source>
        <dbReference type="ARBA" id="ARBA00004651"/>
    </source>
</evidence>
<keyword evidence="4 8" id="KW-0812">Transmembrane</keyword>
<dbReference type="OrthoDB" id="4974788at2"/>
<comment type="similarity">
    <text evidence="2">Belongs to the EsaA family.</text>
</comment>
<organism evidence="9 10">
    <name type="scientific">Cytobacillus firmus</name>
    <name type="common">Bacillus firmus</name>
    <dbReference type="NCBI Taxonomy" id="1399"/>
    <lineage>
        <taxon>Bacteria</taxon>
        <taxon>Bacillati</taxon>
        <taxon>Bacillota</taxon>
        <taxon>Bacilli</taxon>
        <taxon>Bacillales</taxon>
        <taxon>Bacillaceae</taxon>
        <taxon>Cytobacillus</taxon>
    </lineage>
</organism>
<feature type="compositionally biased region" description="Polar residues" evidence="7">
    <location>
        <begin position="380"/>
        <end position="390"/>
    </location>
</feature>
<feature type="transmembrane region" description="Helical" evidence="8">
    <location>
        <begin position="7"/>
        <end position="29"/>
    </location>
</feature>
<feature type="transmembrane region" description="Helical" evidence="8">
    <location>
        <begin position="810"/>
        <end position="830"/>
    </location>
</feature>
<feature type="region of interest" description="Disordered" evidence="7">
    <location>
        <begin position="355"/>
        <end position="394"/>
    </location>
</feature>
<keyword evidence="6 8" id="KW-0472">Membrane</keyword>
<accession>A0A800MT24</accession>
<keyword evidence="5 8" id="KW-1133">Transmembrane helix</keyword>
<protein>
    <submittedName>
        <fullName evidence="9">Putative secretion accessory protein EsaA/YueB</fullName>
    </submittedName>
</protein>
<sequence length="948" mass="105312">MTAKTKYIVKMVLVMLLIIAAPAIFFGSIGDNPLLVRENATRTIAVVNEDTGADKEEKSLDFGEEITSILEDGSQYEWTVIGRSAAENGLRNTKYDAVVYIPSNFSKNIMSYESQQPEKANFEYTVQNQLNSLNREKVLREIQTATNRVNGKISTLYWTYVSQDLENVKSQFDTILQKEIDFQNAMLAFYKPSSKNLAAEIEQQRNMLESIQSTVKTAAESTSEGENNLNQFEESLAGFVQYVDQYREYQDAQQEALQKLQDESVLSIQALTGKQDPQYSESLAVLNEGGEQLSSTLDSVESQLKENSETFSSLSAIRTSQVDRQREELINYLMEQERNTLSQVEANIASLKQELSKGTSAGDPGTASAASNKSYAEKQTAANTNPNTAIPSVPGLENERAELQAIANEINTIKSSLETIEGTPEQAAAAVASLPKLSQRLLNVEQKISANDTGENPLQKVVDELKAANDELFAQNGKLVEDYNKLVEENKNLIQQLSNSGNFSSLIGLIDQKENKIFELNLDSESKAKLTEVFNQPIIYAVPSKMMEYYSALGRFEGTVESSINYNPEKLKTFIEKLNPIVKVNEDEQKVWDELNTSIPYSEEKLTGLDNQVTAFFNEYSQKIEEQQSAMQSDLSALQESAIAVMDNIQLLSANTQMPVDGIDGTSVMSKQEGISQRMLMINDLVGSIGENQSNIVSYTSELEQKVQSVQQDADTLNSKWGSNVETTQMFRDDIYNLLGNTYVNGQKNGPVYEQLSSPLQISGETAAKKEESKLPPVVVLAIVLLSSLMIGYFSHYFKNAPMLVHASMFVLLNLIVGLIISIFGLNIYSMEQDRAIEWTIFTILLLTAASAIVLAGFKIGNLAGWILSVGLIAFFISPFLALTAPNINYEDPMSKVYMSIQYDSQTLFIPAILILLGIIAFLAIIPFAVRSIKDLRTKRDEDQAYEA</sequence>
<proteinExistence type="inferred from homology"/>
<evidence type="ECO:0000256" key="4">
    <source>
        <dbReference type="ARBA" id="ARBA00022692"/>
    </source>
</evidence>
<dbReference type="EMBL" id="VDEM01000077">
    <property type="protein sequence ID" value="KAF0821892.1"/>
    <property type="molecule type" value="Genomic_DNA"/>
</dbReference>
<comment type="caution">
    <text evidence="9">The sequence shown here is derived from an EMBL/GenBank/DDBJ whole genome shotgun (WGS) entry which is preliminary data.</text>
</comment>
<evidence type="ECO:0000313" key="9">
    <source>
        <dbReference type="EMBL" id="KAF0821892.1"/>
    </source>
</evidence>
<dbReference type="Proteomes" id="UP000465778">
    <property type="component" value="Unassembled WGS sequence"/>
</dbReference>
<dbReference type="GO" id="GO:0005886">
    <property type="term" value="C:plasma membrane"/>
    <property type="evidence" value="ECO:0007669"/>
    <property type="project" value="UniProtKB-SubCell"/>
</dbReference>
<dbReference type="InterPro" id="IPR051449">
    <property type="entry name" value="ABC-2_transporter_component"/>
</dbReference>
<keyword evidence="3" id="KW-1003">Cell membrane</keyword>
<evidence type="ECO:0000313" key="10">
    <source>
        <dbReference type="Proteomes" id="UP000465778"/>
    </source>
</evidence>
<reference evidence="9 10" key="1">
    <citation type="journal article" date="2020" name="G3 (Bethesda)">
        <title>Whole Genome Sequencing and Comparative Genomics of Two Nematicidal Bacillus Strains Reveals a Wide Range of Possible Virulence Factors.</title>
        <authorList>
            <person name="Susic N."/>
            <person name="Janezic S."/>
            <person name="Rupnik M."/>
            <person name="Geric Stare B."/>
        </authorList>
    </citation>
    <scope>NUCLEOTIDE SEQUENCE [LARGE SCALE GENOMIC DNA]</scope>
    <source>
        <strain evidence="9 10">I-1582</strain>
    </source>
</reference>
<gene>
    <name evidence="9" type="ORF">KIS1582_4329</name>
</gene>